<dbReference type="Proteomes" id="UP000799424">
    <property type="component" value="Unassembled WGS sequence"/>
</dbReference>
<proteinExistence type="predicted"/>
<dbReference type="OrthoDB" id="3763466at2759"/>
<reference evidence="1" key="1">
    <citation type="journal article" date="2020" name="Stud. Mycol.">
        <title>101 Dothideomycetes genomes: a test case for predicting lifestyles and emergence of pathogens.</title>
        <authorList>
            <person name="Haridas S."/>
            <person name="Albert R."/>
            <person name="Binder M."/>
            <person name="Bloem J."/>
            <person name="Labutti K."/>
            <person name="Salamov A."/>
            <person name="Andreopoulos B."/>
            <person name="Baker S."/>
            <person name="Barry K."/>
            <person name="Bills G."/>
            <person name="Bluhm B."/>
            <person name="Cannon C."/>
            <person name="Castanera R."/>
            <person name="Culley D."/>
            <person name="Daum C."/>
            <person name="Ezra D."/>
            <person name="Gonzalez J."/>
            <person name="Henrissat B."/>
            <person name="Kuo A."/>
            <person name="Liang C."/>
            <person name="Lipzen A."/>
            <person name="Lutzoni F."/>
            <person name="Magnuson J."/>
            <person name="Mondo S."/>
            <person name="Nolan M."/>
            <person name="Ohm R."/>
            <person name="Pangilinan J."/>
            <person name="Park H.-J."/>
            <person name="Ramirez L."/>
            <person name="Alfaro M."/>
            <person name="Sun H."/>
            <person name="Tritt A."/>
            <person name="Yoshinaga Y."/>
            <person name="Zwiers L.-H."/>
            <person name="Turgeon B."/>
            <person name="Goodwin S."/>
            <person name="Spatafora J."/>
            <person name="Crous P."/>
            <person name="Grigoriev I."/>
        </authorList>
    </citation>
    <scope>NUCLEOTIDE SEQUENCE</scope>
    <source>
        <strain evidence="1">CBS 113818</strain>
    </source>
</reference>
<dbReference type="AlphaFoldDB" id="A0A6A7AJM7"/>
<gene>
    <name evidence="1" type="ORF">CC86DRAFT_399534</name>
</gene>
<sequence length="336" mass="40289">MDESTKALLVKEEEKVRMRIRAKKRANIKEKIRARTRMPPPPAYRRRRECEPEFCPCSLTHMPKETDKRKDVGVVDDWRVLSIIHSCFQCRPFVDEVHASFPLEIRDMVWAYLLESDDKAVNEIDQVLTETLRYRKLFSIFECKTRGVSLLHDLATVDAYHTGLVPIKFVRRLELHWTINYNTSETLRDPEYWPHSIDRPSWRSCFDAFRQVRHKPHFSMELRIRELGSKRSVKHFGHLLETFRPVYDEMTAAEAKIAIVSLRQWLDDEDMELHVTDYYDMDKEAWYAQFLSKIIEWDVRAAKHWTKDEHESSVRGWHVEEDREFDDMVKKDLVQY</sequence>
<accession>A0A6A7AJM7</accession>
<organism evidence="1 2">
    <name type="scientific">Ophiobolus disseminans</name>
    <dbReference type="NCBI Taxonomy" id="1469910"/>
    <lineage>
        <taxon>Eukaryota</taxon>
        <taxon>Fungi</taxon>
        <taxon>Dikarya</taxon>
        <taxon>Ascomycota</taxon>
        <taxon>Pezizomycotina</taxon>
        <taxon>Dothideomycetes</taxon>
        <taxon>Pleosporomycetidae</taxon>
        <taxon>Pleosporales</taxon>
        <taxon>Pleosporineae</taxon>
        <taxon>Phaeosphaeriaceae</taxon>
        <taxon>Ophiobolus</taxon>
    </lineage>
</organism>
<evidence type="ECO:0000313" key="2">
    <source>
        <dbReference type="Proteomes" id="UP000799424"/>
    </source>
</evidence>
<keyword evidence="2" id="KW-1185">Reference proteome</keyword>
<evidence type="ECO:0000313" key="1">
    <source>
        <dbReference type="EMBL" id="KAF2832869.1"/>
    </source>
</evidence>
<name>A0A6A7AJM7_9PLEO</name>
<dbReference type="EMBL" id="MU006216">
    <property type="protein sequence ID" value="KAF2832869.1"/>
    <property type="molecule type" value="Genomic_DNA"/>
</dbReference>
<protein>
    <submittedName>
        <fullName evidence="1">Uncharacterized protein</fullName>
    </submittedName>
</protein>